<dbReference type="FunFam" id="1.20.90.10:FF:000002">
    <property type="entry name" value="Phospholipase A2 group III"/>
    <property type="match status" value="1"/>
</dbReference>
<dbReference type="GO" id="GO:0004623">
    <property type="term" value="F:phospholipase A2 activity"/>
    <property type="evidence" value="ECO:0007669"/>
    <property type="project" value="UniProtKB-EC"/>
</dbReference>
<protein>
    <recommendedName>
        <fullName evidence="3">phospholipase A2</fullName>
        <ecNumber evidence="3">3.1.1.4</ecNumber>
    </recommendedName>
</protein>
<keyword evidence="6" id="KW-0378">Hydrolase</keyword>
<gene>
    <name evidence="11" type="ORF">PBY51_004046</name>
</gene>
<feature type="domain" description="Phospholipase A2-like central" evidence="10">
    <location>
        <begin position="129"/>
        <end position="224"/>
    </location>
</feature>
<dbReference type="GO" id="GO:0046872">
    <property type="term" value="F:metal ion binding"/>
    <property type="evidence" value="ECO:0007669"/>
    <property type="project" value="UniProtKB-KW"/>
</dbReference>
<dbReference type="AlphaFoldDB" id="A0AAN8AQA4"/>
<dbReference type="SUPFAM" id="SSF48619">
    <property type="entry name" value="Phospholipase A2, PLA2"/>
    <property type="match status" value="1"/>
</dbReference>
<dbReference type="PANTHER" id="PTHR12253">
    <property type="entry name" value="RH14732P"/>
    <property type="match status" value="1"/>
</dbReference>
<evidence type="ECO:0000256" key="9">
    <source>
        <dbReference type="ARBA" id="ARBA00023157"/>
    </source>
</evidence>
<dbReference type="CDD" id="cd04704">
    <property type="entry name" value="PLA2_bee_venom_like"/>
    <property type="match status" value="1"/>
</dbReference>
<dbReference type="GO" id="GO:0005576">
    <property type="term" value="C:extracellular region"/>
    <property type="evidence" value="ECO:0007669"/>
    <property type="project" value="UniProtKB-SubCell"/>
</dbReference>
<evidence type="ECO:0000259" key="10">
    <source>
        <dbReference type="Pfam" id="PF05826"/>
    </source>
</evidence>
<evidence type="ECO:0000256" key="2">
    <source>
        <dbReference type="ARBA" id="ARBA00004613"/>
    </source>
</evidence>
<evidence type="ECO:0000256" key="4">
    <source>
        <dbReference type="ARBA" id="ARBA00022525"/>
    </source>
</evidence>
<dbReference type="GO" id="GO:0050482">
    <property type="term" value="P:arachidonate secretion"/>
    <property type="evidence" value="ECO:0007669"/>
    <property type="project" value="InterPro"/>
</dbReference>
<proteinExistence type="predicted"/>
<dbReference type="InterPro" id="IPR016090">
    <property type="entry name" value="PLA2-like_dom"/>
</dbReference>
<accession>A0AAN8AQA4</accession>
<sequence length="315" mass="35695">MLILSKSQGVIGSGHSCLRWKTANDGQTRITFLGEDAAGLRVLYLSLWSEDTRLVTCQVNANPFITETYRTLCNRSGNQNPHVPPNFNISMLLAADTACALASSSAQKFTKRTRRDVTVGRTRRKRAWIFPGTLWCGTGSKAVGYDELGMFESADRCCREHDHCLHVIPSFTVNYGVFNRNLYTISHCDCDQRFRQCLLSVNDSISSMVGYSFFSFLQVPCFELKQKKQCPQMYGCKVSQSDLYAVLENPLPYTSEVTSKKVDNTDSNVLTDNQLLCEGLKYLDECKYKIHPLKKKFDLQNKESKTAYHCDCTNR</sequence>
<reference evidence="11 12" key="1">
    <citation type="journal article" date="2023" name="Genes (Basel)">
        <title>Chromosome-Level Genome Assembly and Circadian Gene Repertoire of the Patagonia Blennie Eleginops maclovinus-The Closest Ancestral Proxy of Antarctic Cryonotothenioids.</title>
        <authorList>
            <person name="Cheng C.C."/>
            <person name="Rivera-Colon A.G."/>
            <person name="Minhas B.F."/>
            <person name="Wilson L."/>
            <person name="Rayamajhi N."/>
            <person name="Vargas-Chacoff L."/>
            <person name="Catchen J.M."/>
        </authorList>
    </citation>
    <scope>NUCLEOTIDE SEQUENCE [LARGE SCALE GENOMIC DNA]</scope>
    <source>
        <strain evidence="11">JMC-PN-2008</strain>
    </source>
</reference>
<dbReference type="InterPro" id="IPR033113">
    <property type="entry name" value="PLA2_histidine"/>
</dbReference>
<comment type="subcellular location">
    <subcellularLocation>
        <location evidence="2">Secreted</location>
    </subcellularLocation>
</comment>
<evidence type="ECO:0000256" key="1">
    <source>
        <dbReference type="ARBA" id="ARBA00001913"/>
    </source>
</evidence>
<dbReference type="Gene3D" id="1.20.90.10">
    <property type="entry name" value="Phospholipase A2 domain"/>
    <property type="match status" value="2"/>
</dbReference>
<evidence type="ECO:0000313" key="12">
    <source>
        <dbReference type="Proteomes" id="UP001346869"/>
    </source>
</evidence>
<dbReference type="PROSITE" id="PS00118">
    <property type="entry name" value="PA2_HIS"/>
    <property type="match status" value="1"/>
</dbReference>
<keyword evidence="9" id="KW-1015">Disulfide bond</keyword>
<reference evidence="11 12" key="2">
    <citation type="journal article" date="2023" name="Mol. Biol. Evol.">
        <title>Genomics of Secondarily Temperate Adaptation in the Only Non-Antarctic Icefish.</title>
        <authorList>
            <person name="Rivera-Colon A.G."/>
            <person name="Rayamajhi N."/>
            <person name="Minhas B.F."/>
            <person name="Madrigal G."/>
            <person name="Bilyk K.T."/>
            <person name="Yoon V."/>
            <person name="Hune M."/>
            <person name="Gregory S."/>
            <person name="Cheng C.H.C."/>
            <person name="Catchen J.M."/>
        </authorList>
    </citation>
    <scope>NUCLEOTIDE SEQUENCE [LARGE SCALE GENOMIC DNA]</scope>
    <source>
        <strain evidence="11">JMC-PN-2008</strain>
    </source>
</reference>
<comment type="cofactor">
    <cofactor evidence="1">
        <name>Ca(2+)</name>
        <dbReference type="ChEBI" id="CHEBI:29108"/>
    </cofactor>
</comment>
<dbReference type="EC" id="3.1.1.4" evidence="3"/>
<evidence type="ECO:0000256" key="7">
    <source>
        <dbReference type="ARBA" id="ARBA00022837"/>
    </source>
</evidence>
<dbReference type="Pfam" id="PF05826">
    <property type="entry name" value="Phospholip_A2_2"/>
    <property type="match status" value="1"/>
</dbReference>
<keyword evidence="12" id="KW-1185">Reference proteome</keyword>
<evidence type="ECO:0000256" key="6">
    <source>
        <dbReference type="ARBA" id="ARBA00022801"/>
    </source>
</evidence>
<keyword evidence="5" id="KW-0479">Metal-binding</keyword>
<keyword evidence="4" id="KW-0964">Secreted</keyword>
<dbReference type="InterPro" id="IPR036444">
    <property type="entry name" value="PLipase_A2_dom_sf"/>
</dbReference>
<name>A0AAN8AQA4_ELEMC</name>
<evidence type="ECO:0000256" key="8">
    <source>
        <dbReference type="ARBA" id="ARBA00023098"/>
    </source>
</evidence>
<evidence type="ECO:0000256" key="5">
    <source>
        <dbReference type="ARBA" id="ARBA00022723"/>
    </source>
</evidence>
<keyword evidence="7" id="KW-0106">Calcium</keyword>
<comment type="caution">
    <text evidence="11">The sequence shown here is derived from an EMBL/GenBank/DDBJ whole genome shotgun (WGS) entry which is preliminary data.</text>
</comment>
<evidence type="ECO:0000313" key="11">
    <source>
        <dbReference type="EMBL" id="KAK5871151.1"/>
    </source>
</evidence>
<evidence type="ECO:0000256" key="3">
    <source>
        <dbReference type="ARBA" id="ARBA00013278"/>
    </source>
</evidence>
<keyword evidence="8" id="KW-0443">Lipid metabolism</keyword>
<dbReference type="EMBL" id="JAUZQC010000005">
    <property type="protein sequence ID" value="KAK5871151.1"/>
    <property type="molecule type" value="Genomic_DNA"/>
</dbReference>
<dbReference type="Proteomes" id="UP001346869">
    <property type="component" value="Unassembled WGS sequence"/>
</dbReference>
<organism evidence="11 12">
    <name type="scientific">Eleginops maclovinus</name>
    <name type="common">Patagonian blennie</name>
    <name type="synonym">Eleginus maclovinus</name>
    <dbReference type="NCBI Taxonomy" id="56733"/>
    <lineage>
        <taxon>Eukaryota</taxon>
        <taxon>Metazoa</taxon>
        <taxon>Chordata</taxon>
        <taxon>Craniata</taxon>
        <taxon>Vertebrata</taxon>
        <taxon>Euteleostomi</taxon>
        <taxon>Actinopterygii</taxon>
        <taxon>Neopterygii</taxon>
        <taxon>Teleostei</taxon>
        <taxon>Neoteleostei</taxon>
        <taxon>Acanthomorphata</taxon>
        <taxon>Eupercaria</taxon>
        <taxon>Perciformes</taxon>
        <taxon>Notothenioidei</taxon>
        <taxon>Eleginopidae</taxon>
        <taxon>Eleginops</taxon>
    </lineage>
</organism>
<dbReference type="GO" id="GO:0006644">
    <property type="term" value="P:phospholipid metabolic process"/>
    <property type="evidence" value="ECO:0007669"/>
    <property type="project" value="InterPro"/>
</dbReference>